<evidence type="ECO:0000256" key="12">
    <source>
        <dbReference type="RuleBase" id="RU361188"/>
    </source>
</evidence>
<dbReference type="PANTHER" id="PTHR11069:SF23">
    <property type="entry name" value="LYSOSOMAL ACID GLUCOSYLCERAMIDASE"/>
    <property type="match status" value="1"/>
</dbReference>
<dbReference type="SUPFAM" id="SSF51011">
    <property type="entry name" value="Glycosyl hydrolase domain"/>
    <property type="match status" value="1"/>
</dbReference>
<dbReference type="GO" id="GO:0030163">
    <property type="term" value="P:protein catabolic process"/>
    <property type="evidence" value="ECO:0007669"/>
    <property type="project" value="UniProtKB-ARBA"/>
</dbReference>
<evidence type="ECO:0000256" key="9">
    <source>
        <dbReference type="ARBA" id="ARBA00023098"/>
    </source>
</evidence>
<dbReference type="GO" id="GO:0004348">
    <property type="term" value="F:glucosylceramidase activity"/>
    <property type="evidence" value="ECO:0007669"/>
    <property type="project" value="UniProtKB-EC"/>
</dbReference>
<dbReference type="Proteomes" id="UP000324832">
    <property type="component" value="Unassembled WGS sequence"/>
</dbReference>
<keyword evidence="6 13" id="KW-0732">Signal</keyword>
<comment type="similarity">
    <text evidence="4 12">Belongs to the glycosyl hydrolase 30 family.</text>
</comment>
<dbReference type="AlphaFoldDB" id="A0A5E4PWS2"/>
<evidence type="ECO:0000256" key="8">
    <source>
        <dbReference type="ARBA" id="ARBA00022919"/>
    </source>
</evidence>
<dbReference type="EMBL" id="FZQP02000793">
    <property type="protein sequence ID" value="VVC90461.1"/>
    <property type="molecule type" value="Genomic_DNA"/>
</dbReference>
<dbReference type="GO" id="GO:0006066">
    <property type="term" value="P:alcohol metabolic process"/>
    <property type="evidence" value="ECO:0007669"/>
    <property type="project" value="UniProtKB-ARBA"/>
</dbReference>
<dbReference type="EC" id="3.2.1.45" evidence="5 12"/>
<proteinExistence type="inferred from homology"/>
<evidence type="ECO:0000256" key="5">
    <source>
        <dbReference type="ARBA" id="ARBA00012658"/>
    </source>
</evidence>
<dbReference type="GO" id="GO:0007040">
    <property type="term" value="P:lysosome organization"/>
    <property type="evidence" value="ECO:0007669"/>
    <property type="project" value="UniProtKB-ARBA"/>
</dbReference>
<dbReference type="GO" id="GO:0032006">
    <property type="term" value="P:regulation of TOR signaling"/>
    <property type="evidence" value="ECO:0007669"/>
    <property type="project" value="UniProtKB-ARBA"/>
</dbReference>
<gene>
    <name evidence="15" type="ORF">LSINAPIS_LOCUS3363</name>
</gene>
<evidence type="ECO:0000259" key="14">
    <source>
        <dbReference type="Pfam" id="PF02055"/>
    </source>
</evidence>
<evidence type="ECO:0000256" key="1">
    <source>
        <dbReference type="ARBA" id="ARBA00001013"/>
    </source>
</evidence>
<comment type="pathway">
    <text evidence="3">Sphingolipid metabolism.</text>
</comment>
<dbReference type="FunFam" id="3.20.20.80:FF:000030">
    <property type="entry name" value="Lysosomal acid glucosylceramidase"/>
    <property type="match status" value="1"/>
</dbReference>
<protein>
    <recommendedName>
        <fullName evidence="5 12">Glucosylceramidase</fullName>
        <ecNumber evidence="5 12">3.2.1.45</ecNumber>
    </recommendedName>
</protein>
<evidence type="ECO:0000256" key="6">
    <source>
        <dbReference type="ARBA" id="ARBA00022729"/>
    </source>
</evidence>
<dbReference type="GO" id="GO:0042391">
    <property type="term" value="P:regulation of membrane potential"/>
    <property type="evidence" value="ECO:0007669"/>
    <property type="project" value="UniProtKB-ARBA"/>
</dbReference>
<keyword evidence="16" id="KW-1185">Reference proteome</keyword>
<evidence type="ECO:0000256" key="4">
    <source>
        <dbReference type="ARBA" id="ARBA00005382"/>
    </source>
</evidence>
<comment type="pathway">
    <text evidence="2">Lipid metabolism; sphingolipid metabolism.</text>
</comment>
<keyword evidence="12" id="KW-0326">Glycosidase</keyword>
<dbReference type="GO" id="GO:0008202">
    <property type="term" value="P:steroid metabolic process"/>
    <property type="evidence" value="ECO:0007669"/>
    <property type="project" value="UniProtKB-ARBA"/>
</dbReference>
<dbReference type="PANTHER" id="PTHR11069">
    <property type="entry name" value="GLUCOSYLCERAMIDASE"/>
    <property type="match status" value="1"/>
</dbReference>
<reference evidence="15 16" key="1">
    <citation type="submission" date="2017-07" db="EMBL/GenBank/DDBJ databases">
        <authorList>
            <person name="Talla V."/>
            <person name="Backstrom N."/>
        </authorList>
    </citation>
    <scope>NUCLEOTIDE SEQUENCE [LARGE SCALE GENOMIC DNA]</scope>
</reference>
<accession>A0A5E4PWS2</accession>
<feature type="chain" id="PRO_5022741801" description="Glucosylceramidase" evidence="13">
    <location>
        <begin position="18"/>
        <end position="479"/>
    </location>
</feature>
<feature type="signal peptide" evidence="13">
    <location>
        <begin position="1"/>
        <end position="17"/>
    </location>
</feature>
<comment type="catalytic activity">
    <reaction evidence="10">
        <text>a beta-D-glucosylceramide + H2O = an N-acyl-sphingoid base + D-glucose</text>
        <dbReference type="Rhea" id="RHEA:81447"/>
        <dbReference type="ChEBI" id="CHEBI:4167"/>
        <dbReference type="ChEBI" id="CHEBI:15377"/>
        <dbReference type="ChEBI" id="CHEBI:83264"/>
        <dbReference type="ChEBI" id="CHEBI:83273"/>
    </reaction>
    <physiologicalReaction direction="left-to-right" evidence="10">
        <dbReference type="Rhea" id="RHEA:81448"/>
    </physiologicalReaction>
</comment>
<comment type="catalytic activity">
    <reaction evidence="1">
        <text>a beta-D-glucosyl-(1&lt;-&gt;1')-N-acylsphing-4-enine + H2O = an N-acylsphing-4-enine + D-glucose</text>
        <dbReference type="Rhea" id="RHEA:13269"/>
        <dbReference type="ChEBI" id="CHEBI:4167"/>
        <dbReference type="ChEBI" id="CHEBI:15377"/>
        <dbReference type="ChEBI" id="CHEBI:22801"/>
        <dbReference type="ChEBI" id="CHEBI:52639"/>
        <dbReference type="EC" id="3.2.1.45"/>
    </reaction>
    <physiologicalReaction direction="left-to-right" evidence="1">
        <dbReference type="Rhea" id="RHEA:13270"/>
    </physiologicalReaction>
</comment>
<feature type="domain" description="Glycosyl hydrolase family 30 TIM-barrel" evidence="14">
    <location>
        <begin position="98"/>
        <end position="444"/>
    </location>
</feature>
<dbReference type="GO" id="GO:0010605">
    <property type="term" value="P:negative regulation of macromolecule metabolic process"/>
    <property type="evidence" value="ECO:0007669"/>
    <property type="project" value="UniProtKB-ARBA"/>
</dbReference>
<dbReference type="GO" id="GO:0006680">
    <property type="term" value="P:glucosylceramide catabolic process"/>
    <property type="evidence" value="ECO:0007669"/>
    <property type="project" value="UniProtKB-ARBA"/>
</dbReference>
<dbReference type="SUPFAM" id="SSF51445">
    <property type="entry name" value="(Trans)glycosidases"/>
    <property type="match status" value="1"/>
</dbReference>
<dbReference type="InterPro" id="IPR033453">
    <property type="entry name" value="Glyco_hydro_30_TIM-barrel"/>
</dbReference>
<dbReference type="GO" id="GO:0006914">
    <property type="term" value="P:autophagy"/>
    <property type="evidence" value="ECO:0007669"/>
    <property type="project" value="UniProtKB-ARBA"/>
</dbReference>
<evidence type="ECO:0000256" key="2">
    <source>
        <dbReference type="ARBA" id="ARBA00004760"/>
    </source>
</evidence>
<dbReference type="GO" id="GO:0016758">
    <property type="term" value="F:hexosyltransferase activity"/>
    <property type="evidence" value="ECO:0007669"/>
    <property type="project" value="UniProtKB-ARBA"/>
</dbReference>
<evidence type="ECO:0000313" key="16">
    <source>
        <dbReference type="Proteomes" id="UP000324832"/>
    </source>
</evidence>
<evidence type="ECO:0000256" key="10">
    <source>
        <dbReference type="ARBA" id="ARBA00050474"/>
    </source>
</evidence>
<dbReference type="GO" id="GO:0016241">
    <property type="term" value="P:regulation of macroautophagy"/>
    <property type="evidence" value="ECO:0007669"/>
    <property type="project" value="UniProtKB-ARBA"/>
</dbReference>
<dbReference type="GO" id="GO:0005774">
    <property type="term" value="C:vacuolar membrane"/>
    <property type="evidence" value="ECO:0007669"/>
    <property type="project" value="UniProtKB-ARBA"/>
</dbReference>
<sequence length="479" mass="54749">MIKFLPVFILTTYYSYANIQDKPCASKQIPGESVVCVCNATYCDELQRSIPSKDTFYVYTSSEGGLRFRKQAGIFATRSDELRKFHLVLDPKKTYQKIQGFGGSVTDAAGINWKSLTPTLRKSLIDSYYGIRGLEYNMARVPIGGSDFSTHPYAYNELPVNDLHLTNFTLAPEDFQFKLPMIHHIMNTSKVPVDIVATTWSPPPWMKNNNEFTGFSRLRTEYYQTYSDYHVKFLQKYKSEGVSIWGITTTNEPTDGVFNLVQFNSLGWTSAEMGEWIVNNLGPTIRNSEFKDLKILTCDDQRYTIPTWFAGLTNEYPEVLQYIDGIGVHFYGDKVSPAHYLDMVTNKYPDKFILATEACEGAYPWETSVILGSWNRAKSYITDIIEDLNHNIVGWIDWNLCLDSEGGPNWAKNFVDSPIIVFADRQEFYKQPMYYALGHISKFIPRQSYRIAVETSEGSDNSVAFVTPRNTTVIVLYNE</sequence>
<evidence type="ECO:0000256" key="11">
    <source>
        <dbReference type="ARBA" id="ARBA00051345"/>
    </source>
</evidence>
<evidence type="ECO:0000256" key="3">
    <source>
        <dbReference type="ARBA" id="ARBA00004991"/>
    </source>
</evidence>
<dbReference type="Gene3D" id="3.20.20.80">
    <property type="entry name" value="Glycosidases"/>
    <property type="match status" value="1"/>
</dbReference>
<dbReference type="InterPro" id="IPR001139">
    <property type="entry name" value="Glyco_hydro_30"/>
</dbReference>
<comment type="catalytic activity">
    <reaction evidence="11">
        <text>an N-acyl-1-beta-D-glucosyl-15-methylhexadecasphing-4-enine + H2O = an N-acyl-15-methylhexadecasphing-4-enine + D-glucose</text>
        <dbReference type="Rhea" id="RHEA:34755"/>
        <dbReference type="ChEBI" id="CHEBI:4167"/>
        <dbReference type="ChEBI" id="CHEBI:15377"/>
        <dbReference type="ChEBI" id="CHEBI:70815"/>
        <dbReference type="ChEBI" id="CHEBI:70846"/>
    </reaction>
    <physiologicalReaction direction="left-to-right" evidence="11">
        <dbReference type="Rhea" id="RHEA:34756"/>
    </physiologicalReaction>
</comment>
<dbReference type="GO" id="GO:0005102">
    <property type="term" value="F:signaling receptor binding"/>
    <property type="evidence" value="ECO:0007669"/>
    <property type="project" value="UniProtKB-ARBA"/>
</dbReference>
<dbReference type="GO" id="GO:0051246">
    <property type="term" value="P:regulation of protein metabolic process"/>
    <property type="evidence" value="ECO:0007669"/>
    <property type="project" value="UniProtKB-ARBA"/>
</dbReference>
<organism evidence="15 16">
    <name type="scientific">Leptidea sinapis</name>
    <dbReference type="NCBI Taxonomy" id="189913"/>
    <lineage>
        <taxon>Eukaryota</taxon>
        <taxon>Metazoa</taxon>
        <taxon>Ecdysozoa</taxon>
        <taxon>Arthropoda</taxon>
        <taxon>Hexapoda</taxon>
        <taxon>Insecta</taxon>
        <taxon>Pterygota</taxon>
        <taxon>Neoptera</taxon>
        <taxon>Endopterygota</taxon>
        <taxon>Lepidoptera</taxon>
        <taxon>Glossata</taxon>
        <taxon>Ditrysia</taxon>
        <taxon>Papilionoidea</taxon>
        <taxon>Pieridae</taxon>
        <taxon>Dismorphiinae</taxon>
        <taxon>Leptidea</taxon>
    </lineage>
</organism>
<dbReference type="PRINTS" id="PR00843">
    <property type="entry name" value="GLHYDRLASE30"/>
</dbReference>
<keyword evidence="8 12" id="KW-0746">Sphingolipid metabolism</keyword>
<keyword evidence="7 12" id="KW-0378">Hydrolase</keyword>
<keyword evidence="9 12" id="KW-0443">Lipid metabolism</keyword>
<evidence type="ECO:0000256" key="7">
    <source>
        <dbReference type="ARBA" id="ARBA00022801"/>
    </source>
</evidence>
<evidence type="ECO:0000313" key="15">
    <source>
        <dbReference type="EMBL" id="VVC90461.1"/>
    </source>
</evidence>
<dbReference type="Pfam" id="PF02055">
    <property type="entry name" value="Glyco_hydro_30"/>
    <property type="match status" value="1"/>
</dbReference>
<dbReference type="GO" id="GO:0005764">
    <property type="term" value="C:lysosome"/>
    <property type="evidence" value="ECO:0007669"/>
    <property type="project" value="UniProtKB-ARBA"/>
</dbReference>
<name>A0A5E4PWS2_9NEOP</name>
<evidence type="ECO:0000256" key="13">
    <source>
        <dbReference type="SAM" id="SignalP"/>
    </source>
</evidence>
<dbReference type="InterPro" id="IPR017853">
    <property type="entry name" value="GH"/>
</dbReference>